<reference evidence="8 9" key="1">
    <citation type="journal article" date="2014" name="BMC Biol.">
        <title>A comprehensive evaluation of rodent malaria parasite genomes and gene expression.</title>
        <authorList>
            <person name="Otto T.D."/>
            <person name="Bohme U."/>
            <person name="Jackson A.P."/>
            <person name="Hunt M."/>
            <person name="Franke-Fayard B."/>
            <person name="Hoeijmakers W.A."/>
            <person name="Religa A.A."/>
            <person name="Robertson L."/>
            <person name="Sanders M."/>
            <person name="Ogun S.A."/>
            <person name="Cunningham D."/>
            <person name="Erhart A."/>
            <person name="Billker O."/>
            <person name="Khan S.M."/>
            <person name="Stunnenberg H.G."/>
            <person name="Langhorne J."/>
            <person name="Holder A.A."/>
            <person name="Waters A.P."/>
            <person name="Newbold C.I."/>
            <person name="Pain A."/>
            <person name="Berriman M."/>
            <person name="Janse C.J."/>
        </authorList>
    </citation>
    <scope>NUCLEOTIDE SEQUENCE [LARGE SCALE GENOMIC DNA]</scope>
    <source>
        <strain evidence="7 8">17X</strain>
        <strain evidence="6 9">YM</strain>
    </source>
</reference>
<dbReference type="InterPro" id="IPR013882">
    <property type="entry name" value="Ctp1_C"/>
</dbReference>
<comment type="subcellular location">
    <subcellularLocation>
        <location evidence="1">Nucleus</location>
    </subcellularLocation>
</comment>
<keyword evidence="3" id="KW-0539">Nucleus</keyword>
<dbReference type="EMBL" id="LK934633">
    <property type="protein sequence ID" value="CDU16752.1"/>
    <property type="molecule type" value="Genomic_DNA"/>
</dbReference>
<dbReference type="GeneID" id="3791889"/>
<evidence type="ECO:0000313" key="9">
    <source>
        <dbReference type="Proteomes" id="UP000072904"/>
    </source>
</evidence>
<keyword evidence="2" id="KW-0227">DNA damage</keyword>
<evidence type="ECO:0000313" key="8">
    <source>
        <dbReference type="Proteomes" id="UP000072874"/>
    </source>
</evidence>
<evidence type="ECO:0000256" key="4">
    <source>
        <dbReference type="SAM" id="MobiDB-lite"/>
    </source>
</evidence>
<feature type="region of interest" description="Disordered" evidence="4">
    <location>
        <begin position="610"/>
        <end position="650"/>
    </location>
</feature>
<organism evidence="6 9">
    <name type="scientific">Plasmodium yoelii</name>
    <dbReference type="NCBI Taxonomy" id="5861"/>
    <lineage>
        <taxon>Eukaryota</taxon>
        <taxon>Sar</taxon>
        <taxon>Alveolata</taxon>
        <taxon>Apicomplexa</taxon>
        <taxon>Aconoidasida</taxon>
        <taxon>Haemosporida</taxon>
        <taxon>Plasmodiidae</taxon>
        <taxon>Plasmodium</taxon>
        <taxon>Plasmodium (Vinckeia)</taxon>
    </lineage>
</organism>
<evidence type="ECO:0000256" key="3">
    <source>
        <dbReference type="ARBA" id="ARBA00023242"/>
    </source>
</evidence>
<gene>
    <name evidence="7" type="ORF">PY17X_0516300</name>
    <name evidence="6" type="ORF">PYYM_0515700</name>
</gene>
<accession>A0A078K4Y7</accession>
<dbReference type="VEuPathDB" id="PlasmoDB:PY17X_0516300"/>
<sequence>METLKKLQKNSLNKKEQHSDLENVLGIIFDELMLDFKIKFIEKISILINEVKHSDSILEIDKCEHNAKRGKHNNHDKNEDEKKKKNKCLYNEGNTLSIYLESYMDKKNHSLLKKMKKGNKEREIYGSYKNIDSENDDNKMEEEEEEEEEDDDDKKKHSLNLFEGGKRNFNFSNKIENDIYKIKDKSSFILNKDTQIKSDNDNNEINLLNLKKAYEYNYLKKKNISENIKELGMSNELNKDISDLQTQVDTSQKKNLDIYSNVISRYTVKRLLSNRGIDKYGNNKNQNTCTNKELINSSYIDKLMVGKMERLNYNSDSNDENMIKNINKGGIEDDDDDDKGKETKWREKYIGKLRGKYEELISKSLEELPEKDKSESNSWKFKFVDTMKTDTAIYKPRYCNLKDKLSIENLNYKNIEKEYDMICKKREKHKVESLASEKDPINYLIEAELREKINIDSNDDDNDKCVKNNCKKTKGLHCENKKKKQLFFEVIRGKRRKNLKGFECDDCKSFYNEIFSDHSENENFKQIEENVNRFEKKKKNIDEDNKSDGHRNPVHDILKKKMNQDINTKPGDILLYKNNKYNYDKDNNTTISDTLKKIYQKNNIIYSKNKKNDSNSIYDSDLDKSTNDGRLSNKYEKNGKEHINTSKQDDENEETFYEICDDNQSKKNEINKKKAIQAYSRHRFHNKVNDSPQNFWGFDFFK</sequence>
<name>A0A078K4Y7_PLAYE</name>
<proteinExistence type="predicted"/>
<reference evidence="7" key="4">
    <citation type="submission" date="2019-05" db="EMBL/GenBank/DDBJ databases">
        <authorList>
            <consortium name="Pathogen Informatics"/>
        </authorList>
    </citation>
    <scope>NUCLEOTIDE SEQUENCE</scope>
    <source>
        <strain evidence="7">17X</strain>
    </source>
</reference>
<dbReference type="VEuPathDB" id="PlasmoDB:PYYM_0515700"/>
<dbReference type="Pfam" id="PF08573">
    <property type="entry name" value="SAE2"/>
    <property type="match status" value="1"/>
</dbReference>
<feature type="region of interest" description="Disordered" evidence="4">
    <location>
        <begin position="123"/>
        <end position="158"/>
    </location>
</feature>
<dbReference type="Proteomes" id="UP000072874">
    <property type="component" value="Chromosome 5"/>
</dbReference>
<dbReference type="VEuPathDB" id="PlasmoDB:PY05982"/>
<dbReference type="VEuPathDB" id="PlasmoDB:Py17XNL_000504518"/>
<dbReference type="AlphaFoldDB" id="A0A078K4Y7"/>
<dbReference type="Proteomes" id="UP000072904">
    <property type="component" value="Chromosome 5"/>
</dbReference>
<dbReference type="KEGG" id="pyo:PY17X_0516300"/>
<reference evidence="7" key="3">
    <citation type="submission" date="2014-05" db="EMBL/GenBank/DDBJ databases">
        <authorList>
            <person name="Aslett M.A."/>
            <person name="De Silva N."/>
        </authorList>
    </citation>
    <scope>NUCLEOTIDE SEQUENCE</scope>
    <source>
        <strain evidence="7">17X</strain>
    </source>
</reference>
<evidence type="ECO:0000313" key="7">
    <source>
        <dbReference type="EMBL" id="VTZ74330.1"/>
    </source>
</evidence>
<dbReference type="EMBL" id="LM993659">
    <property type="protein sequence ID" value="VTZ74330.1"/>
    <property type="molecule type" value="Genomic_DNA"/>
</dbReference>
<feature type="compositionally biased region" description="Acidic residues" evidence="4">
    <location>
        <begin position="133"/>
        <end position="152"/>
    </location>
</feature>
<dbReference type="OrthoDB" id="378458at2759"/>
<protein>
    <recommendedName>
        <fullName evidence="5">DNA endonuclease activator Ctp1 C-terminal domain-containing protein</fullName>
    </recommendedName>
</protein>
<evidence type="ECO:0000256" key="2">
    <source>
        <dbReference type="ARBA" id="ARBA00022763"/>
    </source>
</evidence>
<feature type="domain" description="DNA endonuclease activator Ctp1 C-terminal" evidence="5">
    <location>
        <begin position="624"/>
        <end position="700"/>
    </location>
</feature>
<dbReference type="OMA" id="NKDKHCN"/>
<dbReference type="GO" id="GO:0006281">
    <property type="term" value="P:DNA repair"/>
    <property type="evidence" value="ECO:0007669"/>
    <property type="project" value="InterPro"/>
</dbReference>
<reference evidence="6" key="2">
    <citation type="submission" date="2014-05" db="EMBL/GenBank/DDBJ databases">
        <authorList>
            <person name="Aslett A.Martin."/>
            <person name="De Silva Nishadi"/>
        </authorList>
    </citation>
    <scope>NUCLEOTIDE SEQUENCE</scope>
    <source>
        <strain evidence="6">YM</strain>
    </source>
</reference>
<evidence type="ECO:0000259" key="5">
    <source>
        <dbReference type="Pfam" id="PF08573"/>
    </source>
</evidence>
<dbReference type="RefSeq" id="XP_726549.1">
    <property type="nucleotide sequence ID" value="XM_721456.1"/>
</dbReference>
<dbReference type="GO" id="GO:0005634">
    <property type="term" value="C:nucleus"/>
    <property type="evidence" value="ECO:0007669"/>
    <property type="project" value="UniProtKB-SubCell"/>
</dbReference>
<evidence type="ECO:0000256" key="1">
    <source>
        <dbReference type="ARBA" id="ARBA00004123"/>
    </source>
</evidence>
<feature type="compositionally biased region" description="Basic and acidic residues" evidence="4">
    <location>
        <begin position="621"/>
        <end position="649"/>
    </location>
</feature>
<evidence type="ECO:0000313" key="6">
    <source>
        <dbReference type="EMBL" id="CDU16752.1"/>
    </source>
</evidence>